<dbReference type="PROSITE" id="PS00018">
    <property type="entry name" value="EF_HAND_1"/>
    <property type="match status" value="1"/>
</dbReference>
<dbReference type="GO" id="GO:0004252">
    <property type="term" value="F:serine-type endopeptidase activity"/>
    <property type="evidence" value="ECO:0007669"/>
    <property type="project" value="InterPro"/>
</dbReference>
<dbReference type="InterPro" id="IPR022764">
    <property type="entry name" value="Peptidase_S54_rhomboid_dom"/>
</dbReference>
<accession>A0A8J5N5G4</accession>
<dbReference type="OrthoDB" id="418595at2759"/>
<evidence type="ECO:0000313" key="4">
    <source>
        <dbReference type="EMBL" id="KAG7173499.1"/>
    </source>
</evidence>
<dbReference type="AlphaFoldDB" id="A0A8J5N5G4"/>
<sequence length="514" mass="59619">MEHDWEEIPLRPQRQVMPTAHGSQEVLDWKDVWYLLEEGRGRIDLDFFEERIPRTPNNAQAIPQALKLLQEADVRGNGYVEYNEFRHFYDTVLPVNSWERGVLMRVALDVLDREPSPEEEGLFSVWMTLVDYVHNNPAPIDFNWQWILPQDYNRSRLPHFVFYRSELVHPRRMSEWLLTTEAADTLPNLAVIRMLEKCQGALMKEIDSNRDGYVEYEEFLRFVRVKSAANRGSTILRRGALGVLPRGERTLEKRRYIEEYSCCPPPLFMILITLAEIITFIFYVVDMDLPIIGNGPCPIYSPLVYNPSRRYEAWRYLLYALIHSGWVHLVNNLVVQVVLGVLLELVHTWRVVIIYLGGVLAGSLAHSLYTPTFYLAGASGGVYAIEYAHLGNLLMNWSEMEVPWVQLIVILMIMSLDLGYAVWDTYTNPGTTTGHMAHLAGAMAGLLVGVVVLRNLRKEKWERYCWWTSLCLFLTLVTTVIILNAVLPMPEFFPPNDWSSIAQNREDWMKDHRR</sequence>
<feature type="transmembrane region" description="Helical" evidence="2">
    <location>
        <begin position="267"/>
        <end position="285"/>
    </location>
</feature>
<dbReference type="EMBL" id="JAHLQT010009631">
    <property type="protein sequence ID" value="KAG7173499.1"/>
    <property type="molecule type" value="Genomic_DNA"/>
</dbReference>
<gene>
    <name evidence="4" type="primary">Rhbdl2-L</name>
    <name evidence="4" type="ORF">Hamer_G023312</name>
</gene>
<protein>
    <submittedName>
        <fullName evidence="4">Rhomboid-related protein 2-like</fullName>
    </submittedName>
</protein>
<feature type="transmembrane region" description="Helical" evidence="2">
    <location>
        <begin position="316"/>
        <end position="343"/>
    </location>
</feature>
<dbReference type="InterPro" id="IPR002048">
    <property type="entry name" value="EF_hand_dom"/>
</dbReference>
<evidence type="ECO:0000313" key="5">
    <source>
        <dbReference type="Proteomes" id="UP000747542"/>
    </source>
</evidence>
<name>A0A8J5N5G4_HOMAM</name>
<feature type="transmembrane region" description="Helical" evidence="2">
    <location>
        <begin position="465"/>
        <end position="487"/>
    </location>
</feature>
<feature type="transmembrane region" description="Helical" evidence="2">
    <location>
        <begin position="435"/>
        <end position="453"/>
    </location>
</feature>
<evidence type="ECO:0000256" key="1">
    <source>
        <dbReference type="ARBA" id="ARBA00009045"/>
    </source>
</evidence>
<dbReference type="SMART" id="SM00054">
    <property type="entry name" value="EFh"/>
    <property type="match status" value="2"/>
</dbReference>
<dbReference type="PANTHER" id="PTHR45840">
    <property type="entry name" value="RHOMBOID-RELATED PROTEIN"/>
    <property type="match status" value="1"/>
</dbReference>
<keyword evidence="5" id="KW-1185">Reference proteome</keyword>
<dbReference type="PROSITE" id="PS50222">
    <property type="entry name" value="EF_HAND_2"/>
    <property type="match status" value="2"/>
</dbReference>
<dbReference type="InterPro" id="IPR051739">
    <property type="entry name" value="Rhomboid_IM_Serine_Proteases"/>
</dbReference>
<feature type="domain" description="EF-hand" evidence="3">
    <location>
        <begin position="60"/>
        <end position="95"/>
    </location>
</feature>
<keyword evidence="2" id="KW-0472">Membrane</keyword>
<organism evidence="4 5">
    <name type="scientific">Homarus americanus</name>
    <name type="common">American lobster</name>
    <dbReference type="NCBI Taxonomy" id="6706"/>
    <lineage>
        <taxon>Eukaryota</taxon>
        <taxon>Metazoa</taxon>
        <taxon>Ecdysozoa</taxon>
        <taxon>Arthropoda</taxon>
        <taxon>Crustacea</taxon>
        <taxon>Multicrustacea</taxon>
        <taxon>Malacostraca</taxon>
        <taxon>Eumalacostraca</taxon>
        <taxon>Eucarida</taxon>
        <taxon>Decapoda</taxon>
        <taxon>Pleocyemata</taxon>
        <taxon>Astacidea</taxon>
        <taxon>Nephropoidea</taxon>
        <taxon>Nephropidae</taxon>
        <taxon>Homarus</taxon>
    </lineage>
</organism>
<dbReference type="GO" id="GO:0005509">
    <property type="term" value="F:calcium ion binding"/>
    <property type="evidence" value="ECO:0007669"/>
    <property type="project" value="InterPro"/>
</dbReference>
<feature type="domain" description="EF-hand" evidence="3">
    <location>
        <begin position="194"/>
        <end position="229"/>
    </location>
</feature>
<evidence type="ECO:0000259" key="3">
    <source>
        <dbReference type="PROSITE" id="PS50222"/>
    </source>
</evidence>
<dbReference type="PANTHER" id="PTHR45840:SF2">
    <property type="entry name" value="PROTEIN RHOMBOID-RELATED"/>
    <property type="match status" value="1"/>
</dbReference>
<feature type="transmembrane region" description="Helical" evidence="2">
    <location>
        <begin position="404"/>
        <end position="423"/>
    </location>
</feature>
<dbReference type="GO" id="GO:0016020">
    <property type="term" value="C:membrane"/>
    <property type="evidence" value="ECO:0007669"/>
    <property type="project" value="InterPro"/>
</dbReference>
<comment type="caution">
    <text evidence="4">The sequence shown here is derived from an EMBL/GenBank/DDBJ whole genome shotgun (WGS) entry which is preliminary data.</text>
</comment>
<feature type="transmembrane region" description="Helical" evidence="2">
    <location>
        <begin position="349"/>
        <end position="369"/>
    </location>
</feature>
<dbReference type="Pfam" id="PF01694">
    <property type="entry name" value="Rhomboid"/>
    <property type="match status" value="1"/>
</dbReference>
<keyword evidence="2" id="KW-1133">Transmembrane helix</keyword>
<dbReference type="InterPro" id="IPR018247">
    <property type="entry name" value="EF_Hand_1_Ca_BS"/>
</dbReference>
<proteinExistence type="inferred from homology"/>
<reference evidence="4" key="1">
    <citation type="journal article" date="2021" name="Sci. Adv.">
        <title>The American lobster genome reveals insights on longevity, neural, and immune adaptations.</title>
        <authorList>
            <person name="Polinski J.M."/>
            <person name="Zimin A.V."/>
            <person name="Clark K.F."/>
            <person name="Kohn A.B."/>
            <person name="Sadowski N."/>
            <person name="Timp W."/>
            <person name="Ptitsyn A."/>
            <person name="Khanna P."/>
            <person name="Romanova D.Y."/>
            <person name="Williams P."/>
            <person name="Greenwood S.J."/>
            <person name="Moroz L.L."/>
            <person name="Walt D.R."/>
            <person name="Bodnar A.G."/>
        </authorList>
    </citation>
    <scope>NUCLEOTIDE SEQUENCE</scope>
    <source>
        <strain evidence="4">GMGI-L3</strain>
    </source>
</reference>
<evidence type="ECO:0000256" key="2">
    <source>
        <dbReference type="SAM" id="Phobius"/>
    </source>
</evidence>
<dbReference type="Proteomes" id="UP000747542">
    <property type="component" value="Unassembled WGS sequence"/>
</dbReference>
<comment type="similarity">
    <text evidence="1">Belongs to the peptidase S54 family.</text>
</comment>
<keyword evidence="2" id="KW-0812">Transmembrane</keyword>